<evidence type="ECO:0000256" key="3">
    <source>
        <dbReference type="ARBA" id="ARBA00022989"/>
    </source>
</evidence>
<dbReference type="Proteomes" id="UP001057296">
    <property type="component" value="Chromosome"/>
</dbReference>
<reference evidence="6" key="1">
    <citation type="submission" date="2021-04" db="EMBL/GenBank/DDBJ databases">
        <title>Characterizing Neisseria spp. as novel respiratory pathobionts in bronchiectasis.</title>
        <authorList>
            <person name="Li L."/>
            <person name="Mac Aogain M."/>
            <person name="Xu T."/>
            <person name="Jaggi T.K."/>
            <person name="Chan L.Y."/>
            <person name="Keir H.R."/>
            <person name="Dicker A.J."/>
            <person name="Qu J."/>
            <person name="Liu Y."/>
            <person name="Chen H.S."/>
            <person name="Koh M.S."/>
            <person name="Ong T.H."/>
            <person name="Lim A.Y.H."/>
            <person name="Abisheganaden J."/>
            <person name="Low T.B."/>
            <person name="Oliver B.G."/>
            <person name="Tan N.S."/>
            <person name="Fang M."/>
            <person name="Chalmers J.D."/>
            <person name="Chotirmall S.H."/>
        </authorList>
    </citation>
    <scope>NUCLEOTIDE SEQUENCE</scope>
    <source>
        <strain evidence="6">TT0077</strain>
    </source>
</reference>
<protein>
    <submittedName>
        <fullName evidence="6">DUF1232 domain-containing protein</fullName>
    </submittedName>
</protein>
<keyword evidence="4" id="KW-0472">Membrane</keyword>
<dbReference type="GO" id="GO:0012505">
    <property type="term" value="C:endomembrane system"/>
    <property type="evidence" value="ECO:0007669"/>
    <property type="project" value="UniProtKB-SubCell"/>
</dbReference>
<evidence type="ECO:0000313" key="6">
    <source>
        <dbReference type="EMBL" id="UTG69265.1"/>
    </source>
</evidence>
<evidence type="ECO:0000256" key="4">
    <source>
        <dbReference type="ARBA" id="ARBA00023136"/>
    </source>
</evidence>
<evidence type="ECO:0000256" key="2">
    <source>
        <dbReference type="ARBA" id="ARBA00022692"/>
    </source>
</evidence>
<sequence length="127" mass="14507">MTHSPHQNTPNPEDYIPSFRRRNLDASGFMKKLGRFAGRLGKPVVRQLYALYYLWKSEHTPKRAKMIIVGALVYFLSPIDSIPDLLIPFGFSDDIAVIALVYSQMKNYLTEDIQEKARQAADKLFGS</sequence>
<name>A0A9X9HTC6_NEISU</name>
<gene>
    <name evidence="6" type="ORF">KCG54_08690</name>
</gene>
<comment type="subcellular location">
    <subcellularLocation>
        <location evidence="1">Endomembrane system</location>
        <topology evidence="1">Multi-pass membrane protein</topology>
    </subcellularLocation>
</comment>
<organism evidence="6 7">
    <name type="scientific">Neisseria subflava</name>
    <dbReference type="NCBI Taxonomy" id="28449"/>
    <lineage>
        <taxon>Bacteria</taxon>
        <taxon>Pseudomonadati</taxon>
        <taxon>Pseudomonadota</taxon>
        <taxon>Betaproteobacteria</taxon>
        <taxon>Neisseriales</taxon>
        <taxon>Neisseriaceae</taxon>
        <taxon>Neisseria</taxon>
    </lineage>
</organism>
<keyword evidence="3" id="KW-1133">Transmembrane helix</keyword>
<dbReference type="AlphaFoldDB" id="A0A9X9HTC6"/>
<dbReference type="InterPro" id="IPR010652">
    <property type="entry name" value="DUF1232"/>
</dbReference>
<feature type="domain" description="DUF1232" evidence="5">
    <location>
        <begin position="64"/>
        <end position="100"/>
    </location>
</feature>
<evidence type="ECO:0000256" key="1">
    <source>
        <dbReference type="ARBA" id="ARBA00004127"/>
    </source>
</evidence>
<proteinExistence type="predicted"/>
<dbReference type="EMBL" id="CP073115">
    <property type="protein sequence ID" value="UTG69265.1"/>
    <property type="molecule type" value="Genomic_DNA"/>
</dbReference>
<keyword evidence="2" id="KW-0812">Transmembrane</keyword>
<accession>A0A9X9HTC6</accession>
<evidence type="ECO:0000259" key="5">
    <source>
        <dbReference type="Pfam" id="PF06803"/>
    </source>
</evidence>
<dbReference type="Pfam" id="PF06803">
    <property type="entry name" value="DUF1232"/>
    <property type="match status" value="1"/>
</dbReference>
<evidence type="ECO:0000313" key="7">
    <source>
        <dbReference type="Proteomes" id="UP001057296"/>
    </source>
</evidence>
<dbReference type="RefSeq" id="WP_254323942.1">
    <property type="nucleotide sequence ID" value="NZ_CP073115.1"/>
</dbReference>